<evidence type="ECO:0000313" key="3">
    <source>
        <dbReference type="Proteomes" id="UP000294927"/>
    </source>
</evidence>
<protein>
    <submittedName>
        <fullName evidence="2">Uncharacterized protein</fullName>
    </submittedName>
</protein>
<gene>
    <name evidence="2" type="ORF">CLV71_101820</name>
</gene>
<evidence type="ECO:0000256" key="1">
    <source>
        <dbReference type="SAM" id="MobiDB-lite"/>
    </source>
</evidence>
<accession>A0A4R7W5C9</accession>
<dbReference type="EMBL" id="SOCP01000001">
    <property type="protein sequence ID" value="TDV57946.1"/>
    <property type="molecule type" value="Genomic_DNA"/>
</dbReference>
<sequence length="67" mass="6982">MTENSRPETEQGLLKSLLGPDRVRGYTPNRNIGEPLEPPSGRASASASTTTDDEGDVTGPDRGTGPA</sequence>
<evidence type="ECO:0000313" key="2">
    <source>
        <dbReference type="EMBL" id="TDV57946.1"/>
    </source>
</evidence>
<organism evidence="2 3">
    <name type="scientific">Actinophytocola oryzae</name>
    <dbReference type="NCBI Taxonomy" id="502181"/>
    <lineage>
        <taxon>Bacteria</taxon>
        <taxon>Bacillati</taxon>
        <taxon>Actinomycetota</taxon>
        <taxon>Actinomycetes</taxon>
        <taxon>Pseudonocardiales</taxon>
        <taxon>Pseudonocardiaceae</taxon>
    </lineage>
</organism>
<dbReference type="Proteomes" id="UP000294927">
    <property type="component" value="Unassembled WGS sequence"/>
</dbReference>
<proteinExistence type="predicted"/>
<feature type="region of interest" description="Disordered" evidence="1">
    <location>
        <begin position="1"/>
        <end position="67"/>
    </location>
</feature>
<name>A0A4R7W5C9_9PSEU</name>
<comment type="caution">
    <text evidence="2">The sequence shown here is derived from an EMBL/GenBank/DDBJ whole genome shotgun (WGS) entry which is preliminary data.</text>
</comment>
<keyword evidence="3" id="KW-1185">Reference proteome</keyword>
<reference evidence="2 3" key="1">
    <citation type="submission" date="2019-03" db="EMBL/GenBank/DDBJ databases">
        <title>Genomic Encyclopedia of Archaeal and Bacterial Type Strains, Phase II (KMG-II): from individual species to whole genera.</title>
        <authorList>
            <person name="Goeker M."/>
        </authorList>
    </citation>
    <scope>NUCLEOTIDE SEQUENCE [LARGE SCALE GENOMIC DNA]</scope>
    <source>
        <strain evidence="2 3">DSM 45499</strain>
    </source>
</reference>
<dbReference type="AlphaFoldDB" id="A0A4R7W5C9"/>